<dbReference type="GO" id="GO:0005829">
    <property type="term" value="C:cytosol"/>
    <property type="evidence" value="ECO:0007669"/>
    <property type="project" value="TreeGrafter"/>
</dbReference>
<dbReference type="AlphaFoldDB" id="A0A967F3P1"/>
<dbReference type="GO" id="GO:0009082">
    <property type="term" value="P:branched-chain amino acid biosynthetic process"/>
    <property type="evidence" value="ECO:0007669"/>
    <property type="project" value="UniProtKB-KW"/>
</dbReference>
<organism evidence="12 13">
    <name type="scientific">Pelagibius litoralis</name>
    <dbReference type="NCBI Taxonomy" id="374515"/>
    <lineage>
        <taxon>Bacteria</taxon>
        <taxon>Pseudomonadati</taxon>
        <taxon>Pseudomonadota</taxon>
        <taxon>Alphaproteobacteria</taxon>
        <taxon>Rhodospirillales</taxon>
        <taxon>Rhodovibrionaceae</taxon>
        <taxon>Pelagibius</taxon>
    </lineage>
</organism>
<evidence type="ECO:0000256" key="8">
    <source>
        <dbReference type="ARBA" id="ARBA00023304"/>
    </source>
</evidence>
<comment type="catalytic activity">
    <reaction evidence="10">
        <text>L-isoleucine + 2-oxoglutarate = (S)-3-methyl-2-oxopentanoate + L-glutamate</text>
        <dbReference type="Rhea" id="RHEA:24801"/>
        <dbReference type="ChEBI" id="CHEBI:16810"/>
        <dbReference type="ChEBI" id="CHEBI:29985"/>
        <dbReference type="ChEBI" id="CHEBI:35146"/>
        <dbReference type="ChEBI" id="CHEBI:58045"/>
        <dbReference type="EC" id="2.6.1.42"/>
    </reaction>
</comment>
<comment type="similarity">
    <text evidence="5">Belongs to the class-IV pyridoxal-phosphate-dependent aminotransferase family.</text>
</comment>
<protein>
    <recommendedName>
        <fullName evidence="7">Probable branched-chain-amino-acid aminotransferase</fullName>
        <ecNumber evidence="6">2.6.1.42</ecNumber>
    </recommendedName>
</protein>
<dbReference type="InterPro" id="IPR050571">
    <property type="entry name" value="Class-IV_PLP-Dep_Aminotrnsfr"/>
</dbReference>
<evidence type="ECO:0000256" key="1">
    <source>
        <dbReference type="ARBA" id="ARBA00003109"/>
    </source>
</evidence>
<keyword evidence="8" id="KW-0028">Amino-acid biosynthesis</keyword>
<sequence>MTTTKAVHFLDGAWIEGNPPIMGPMTHAAWMASVVFDGARAFEGVTPDLDLHCQRLVRSAESFGLQAVHNAGEMLELAQDGLKHFDKDAALYLRPMLWAETGFVDCDPESTRFCFTLYEAPLPSGDGFSVCLSSFRRPMPSMAPTDAKASCLYPNSARALREASKRGFDNAVVLDALGNVAELATANIWIAKDGAAITPAPNGCFLNGITKQRVANLLEQAGIAVYEKQVTWQDVLEADEVFSTGNYGKVVPVSQVEDRHLQPGPVYATAREAYWSWAHSGAQGG</sequence>
<dbReference type="InterPro" id="IPR001544">
    <property type="entry name" value="Aminotrans_IV"/>
</dbReference>
<dbReference type="InterPro" id="IPR036038">
    <property type="entry name" value="Aminotransferase-like"/>
</dbReference>
<dbReference type="GO" id="GO:0004084">
    <property type="term" value="F:branched-chain-amino-acid transaminase activity"/>
    <property type="evidence" value="ECO:0007669"/>
    <property type="project" value="UniProtKB-EC"/>
</dbReference>
<evidence type="ECO:0000256" key="7">
    <source>
        <dbReference type="ARBA" id="ARBA00014472"/>
    </source>
</evidence>
<comment type="catalytic activity">
    <reaction evidence="11">
        <text>L-leucine + 2-oxoglutarate = 4-methyl-2-oxopentanoate + L-glutamate</text>
        <dbReference type="Rhea" id="RHEA:18321"/>
        <dbReference type="ChEBI" id="CHEBI:16810"/>
        <dbReference type="ChEBI" id="CHEBI:17865"/>
        <dbReference type="ChEBI" id="CHEBI:29985"/>
        <dbReference type="ChEBI" id="CHEBI:57427"/>
        <dbReference type="EC" id="2.6.1.42"/>
    </reaction>
</comment>
<evidence type="ECO:0000256" key="3">
    <source>
        <dbReference type="ARBA" id="ARBA00004931"/>
    </source>
</evidence>
<evidence type="ECO:0000256" key="5">
    <source>
        <dbReference type="ARBA" id="ARBA00009320"/>
    </source>
</evidence>
<dbReference type="InterPro" id="IPR043132">
    <property type="entry name" value="BCAT-like_C"/>
</dbReference>
<dbReference type="InterPro" id="IPR043131">
    <property type="entry name" value="BCAT-like_N"/>
</dbReference>
<dbReference type="Gene3D" id="3.30.470.10">
    <property type="match status" value="1"/>
</dbReference>
<keyword evidence="12" id="KW-0808">Transferase</keyword>
<comment type="pathway">
    <text evidence="4">Amino-acid biosynthesis; L-leucine biosynthesis; L-leucine from 3-methyl-2-oxobutanoate: step 4/4.</text>
</comment>
<dbReference type="Proteomes" id="UP000761264">
    <property type="component" value="Unassembled WGS sequence"/>
</dbReference>
<evidence type="ECO:0000256" key="2">
    <source>
        <dbReference type="ARBA" id="ARBA00004824"/>
    </source>
</evidence>
<comment type="function">
    <text evidence="1">Acts on leucine, isoleucine and valine.</text>
</comment>
<keyword evidence="13" id="KW-1185">Reference proteome</keyword>
<gene>
    <name evidence="12" type="ORF">HBA54_27955</name>
</gene>
<proteinExistence type="inferred from homology"/>
<comment type="pathway">
    <text evidence="3">Amino-acid biosynthesis; L-valine biosynthesis; L-valine from pyruvate: step 4/4.</text>
</comment>
<name>A0A967F3P1_9PROT</name>
<reference evidence="12" key="1">
    <citation type="submission" date="2020-03" db="EMBL/GenBank/DDBJ databases">
        <title>Genome of Pelagibius litoralis DSM 21314T.</title>
        <authorList>
            <person name="Wang G."/>
        </authorList>
    </citation>
    <scope>NUCLEOTIDE SEQUENCE</scope>
    <source>
        <strain evidence="12">DSM 21314</strain>
    </source>
</reference>
<dbReference type="Gene3D" id="3.20.10.10">
    <property type="entry name" value="D-amino Acid Aminotransferase, subunit A, domain 2"/>
    <property type="match status" value="1"/>
</dbReference>
<dbReference type="PANTHER" id="PTHR42743">
    <property type="entry name" value="AMINO-ACID AMINOTRANSFERASE"/>
    <property type="match status" value="1"/>
</dbReference>
<keyword evidence="8" id="KW-0100">Branched-chain amino acid biosynthesis</keyword>
<evidence type="ECO:0000256" key="10">
    <source>
        <dbReference type="ARBA" id="ARBA00048798"/>
    </source>
</evidence>
<dbReference type="EC" id="2.6.1.42" evidence="6"/>
<evidence type="ECO:0000256" key="11">
    <source>
        <dbReference type="ARBA" id="ARBA00049229"/>
    </source>
</evidence>
<comment type="catalytic activity">
    <reaction evidence="9">
        <text>L-valine + 2-oxoglutarate = 3-methyl-2-oxobutanoate + L-glutamate</text>
        <dbReference type="Rhea" id="RHEA:24813"/>
        <dbReference type="ChEBI" id="CHEBI:11851"/>
        <dbReference type="ChEBI" id="CHEBI:16810"/>
        <dbReference type="ChEBI" id="CHEBI:29985"/>
        <dbReference type="ChEBI" id="CHEBI:57762"/>
        <dbReference type="EC" id="2.6.1.42"/>
    </reaction>
</comment>
<comment type="pathway">
    <text evidence="2">Amino-acid biosynthesis; L-isoleucine biosynthesis; L-isoleucine from 2-oxobutanoate: step 4/4.</text>
</comment>
<keyword evidence="12" id="KW-0032">Aminotransferase</keyword>
<dbReference type="NCBIfam" id="NF009896">
    <property type="entry name" value="PRK13356.1"/>
    <property type="match status" value="1"/>
</dbReference>
<evidence type="ECO:0000313" key="12">
    <source>
        <dbReference type="EMBL" id="NIA72428.1"/>
    </source>
</evidence>
<evidence type="ECO:0000256" key="9">
    <source>
        <dbReference type="ARBA" id="ARBA00048212"/>
    </source>
</evidence>
<dbReference type="RefSeq" id="WP_167231809.1">
    <property type="nucleotide sequence ID" value="NZ_JAAQPH010000044.1"/>
</dbReference>
<evidence type="ECO:0000256" key="6">
    <source>
        <dbReference type="ARBA" id="ARBA00013053"/>
    </source>
</evidence>
<dbReference type="Pfam" id="PF01063">
    <property type="entry name" value="Aminotran_4"/>
    <property type="match status" value="1"/>
</dbReference>
<comment type="caution">
    <text evidence="12">The sequence shown here is derived from an EMBL/GenBank/DDBJ whole genome shotgun (WGS) entry which is preliminary data.</text>
</comment>
<dbReference type="PANTHER" id="PTHR42743:SF11">
    <property type="entry name" value="AMINODEOXYCHORISMATE LYASE"/>
    <property type="match status" value="1"/>
</dbReference>
<accession>A0A967F3P1</accession>
<dbReference type="SUPFAM" id="SSF56752">
    <property type="entry name" value="D-aminoacid aminotransferase-like PLP-dependent enzymes"/>
    <property type="match status" value="1"/>
</dbReference>
<evidence type="ECO:0000256" key="4">
    <source>
        <dbReference type="ARBA" id="ARBA00005072"/>
    </source>
</evidence>
<evidence type="ECO:0000313" key="13">
    <source>
        <dbReference type="Proteomes" id="UP000761264"/>
    </source>
</evidence>
<dbReference type="EMBL" id="JAAQPH010000044">
    <property type="protein sequence ID" value="NIA72428.1"/>
    <property type="molecule type" value="Genomic_DNA"/>
</dbReference>